<sequence length="192" mass="21294">MCGSSGANYGGLCGATLVNSGFAAKADADASRSTSTKDQASYASASFAAPFPDAQPTGYDPDLTSSPESPQIRMCWADMAQEDKLKEAKAEEEKMEESRRTSIEGAARVKREIAKKETGLSREQREELHFMNVVRKKDFICLERVNDKIDNILNVLGLHTRVFSTPSKKELWIWSMSCKRKGRIMSWEVSTA</sequence>
<gene>
    <name evidence="3" type="ORF">ZIOFF_050713</name>
</gene>
<name>A0A8J5G113_ZINOF</name>
<dbReference type="PANTHER" id="PTHR31447:SF5">
    <property type="entry name" value="FE2OG DIOXYGENASE DOMAIN-CONTAINING PROTEIN"/>
    <property type="match status" value="1"/>
</dbReference>
<accession>A0A8J5G113</accession>
<dbReference type="GO" id="GO:0032451">
    <property type="term" value="F:demethylase activity"/>
    <property type="evidence" value="ECO:0007669"/>
    <property type="project" value="InterPro"/>
</dbReference>
<evidence type="ECO:0000256" key="2">
    <source>
        <dbReference type="SAM" id="MobiDB-lite"/>
    </source>
</evidence>
<evidence type="ECO:0000313" key="3">
    <source>
        <dbReference type="EMBL" id="KAG6489444.1"/>
    </source>
</evidence>
<dbReference type="InterPro" id="IPR044842">
    <property type="entry name" value="ALKBH9B/ALKBH10B-like"/>
</dbReference>
<feature type="region of interest" description="Disordered" evidence="2">
    <location>
        <begin position="47"/>
        <end position="68"/>
    </location>
</feature>
<keyword evidence="4" id="KW-1185">Reference proteome</keyword>
<reference evidence="3 4" key="1">
    <citation type="submission" date="2020-08" db="EMBL/GenBank/DDBJ databases">
        <title>Plant Genome Project.</title>
        <authorList>
            <person name="Zhang R.-G."/>
        </authorList>
    </citation>
    <scope>NUCLEOTIDE SEQUENCE [LARGE SCALE GENOMIC DNA]</scope>
    <source>
        <tissue evidence="3">Rhizome</tissue>
    </source>
</reference>
<dbReference type="GO" id="GO:0003729">
    <property type="term" value="F:mRNA binding"/>
    <property type="evidence" value="ECO:0007669"/>
    <property type="project" value="InterPro"/>
</dbReference>
<dbReference type="PANTHER" id="PTHR31447">
    <property type="entry name" value="HYDROXYPROLINE-RICH GLYCOPROTEIN FAMILY PROTEIN-RELATED"/>
    <property type="match status" value="1"/>
</dbReference>
<dbReference type="EMBL" id="JACMSC010000014">
    <property type="protein sequence ID" value="KAG6489444.1"/>
    <property type="molecule type" value="Genomic_DNA"/>
</dbReference>
<dbReference type="AlphaFoldDB" id="A0A8J5G113"/>
<keyword evidence="1" id="KW-0175">Coiled coil</keyword>
<proteinExistence type="predicted"/>
<comment type="caution">
    <text evidence="3">The sequence shown here is derived from an EMBL/GenBank/DDBJ whole genome shotgun (WGS) entry which is preliminary data.</text>
</comment>
<feature type="compositionally biased region" description="Low complexity" evidence="2">
    <location>
        <begin position="47"/>
        <end position="56"/>
    </location>
</feature>
<dbReference type="Proteomes" id="UP000734854">
    <property type="component" value="Unassembled WGS sequence"/>
</dbReference>
<feature type="coiled-coil region" evidence="1">
    <location>
        <begin position="78"/>
        <end position="126"/>
    </location>
</feature>
<evidence type="ECO:0000256" key="1">
    <source>
        <dbReference type="SAM" id="Coils"/>
    </source>
</evidence>
<evidence type="ECO:0000313" key="4">
    <source>
        <dbReference type="Proteomes" id="UP000734854"/>
    </source>
</evidence>
<organism evidence="3 4">
    <name type="scientific">Zingiber officinale</name>
    <name type="common">Ginger</name>
    <name type="synonym">Amomum zingiber</name>
    <dbReference type="NCBI Taxonomy" id="94328"/>
    <lineage>
        <taxon>Eukaryota</taxon>
        <taxon>Viridiplantae</taxon>
        <taxon>Streptophyta</taxon>
        <taxon>Embryophyta</taxon>
        <taxon>Tracheophyta</taxon>
        <taxon>Spermatophyta</taxon>
        <taxon>Magnoliopsida</taxon>
        <taxon>Liliopsida</taxon>
        <taxon>Zingiberales</taxon>
        <taxon>Zingiberaceae</taxon>
        <taxon>Zingiber</taxon>
    </lineage>
</organism>
<protein>
    <submittedName>
        <fullName evidence="3">Uncharacterized protein</fullName>
    </submittedName>
</protein>
<dbReference type="GO" id="GO:0006402">
    <property type="term" value="P:mRNA catabolic process"/>
    <property type="evidence" value="ECO:0007669"/>
    <property type="project" value="InterPro"/>
</dbReference>